<protein>
    <submittedName>
        <fullName evidence="2">Uncharacterized protein</fullName>
    </submittedName>
</protein>
<evidence type="ECO:0000313" key="3">
    <source>
        <dbReference type="Proteomes" id="UP001272052"/>
    </source>
</evidence>
<comment type="caution">
    <text evidence="2">The sequence shown here is derived from an EMBL/GenBank/DDBJ whole genome shotgun (WGS) entry which is preliminary data.</text>
</comment>
<keyword evidence="1" id="KW-0812">Transmembrane</keyword>
<dbReference type="EMBL" id="JAWDKC010000001">
    <property type="protein sequence ID" value="MDV0444544.1"/>
    <property type="molecule type" value="Genomic_DNA"/>
</dbReference>
<evidence type="ECO:0000313" key="2">
    <source>
        <dbReference type="EMBL" id="MDV0444544.1"/>
    </source>
</evidence>
<sequence>MNRPSNLNFVSVASKMKIGDDSNDFQLKRKTVFFQNKLLLLFVLCFCLYCASVCIVLLFVLCFCLCCIVVCDAVAVCIVGCVSVCIISFLSHPLATRAWAQLPYCFRLHSCLTVSVCTAALLFPFAQITFSFPSIQLPPADLIPLAAAAFARAAHFFENQFKRTRFFGFIIEIHLNHLKRIFKYHAFLF</sequence>
<organism evidence="2 3">
    <name type="scientific">Methanimicrococcus hacksteinii</name>
    <dbReference type="NCBI Taxonomy" id="3028293"/>
    <lineage>
        <taxon>Archaea</taxon>
        <taxon>Methanobacteriati</taxon>
        <taxon>Methanobacteriota</taxon>
        <taxon>Stenosarchaea group</taxon>
        <taxon>Methanomicrobia</taxon>
        <taxon>Methanosarcinales</taxon>
        <taxon>Methanosarcinaceae</taxon>
        <taxon>Methanimicrococcus</taxon>
    </lineage>
</organism>
<feature type="transmembrane region" description="Helical" evidence="1">
    <location>
        <begin position="104"/>
        <end position="126"/>
    </location>
</feature>
<keyword evidence="3" id="KW-1185">Reference proteome</keyword>
<accession>A0ABU3VMC0</accession>
<keyword evidence="1" id="KW-1133">Transmembrane helix</keyword>
<keyword evidence="1" id="KW-0472">Membrane</keyword>
<evidence type="ECO:0000256" key="1">
    <source>
        <dbReference type="SAM" id="Phobius"/>
    </source>
</evidence>
<feature type="transmembrane region" description="Helical" evidence="1">
    <location>
        <begin position="38"/>
        <end position="61"/>
    </location>
</feature>
<gene>
    <name evidence="2" type="ORF">MmiAt1_00700</name>
</gene>
<name>A0ABU3VMC0_9EURY</name>
<dbReference type="Proteomes" id="UP001272052">
    <property type="component" value="Unassembled WGS sequence"/>
</dbReference>
<reference evidence="2 3" key="1">
    <citation type="submission" date="2023-06" db="EMBL/GenBank/DDBJ databases">
        <title>Genome sequence of Methanimicrococcus sp. At1.</title>
        <authorList>
            <person name="Protasov E."/>
            <person name="Platt K."/>
            <person name="Poehlein A."/>
            <person name="Daniel R."/>
            <person name="Brune A."/>
        </authorList>
    </citation>
    <scope>NUCLEOTIDE SEQUENCE [LARGE SCALE GENOMIC DNA]</scope>
    <source>
        <strain evidence="2 3">At1</strain>
    </source>
</reference>
<feature type="transmembrane region" description="Helical" evidence="1">
    <location>
        <begin position="73"/>
        <end position="92"/>
    </location>
</feature>
<proteinExistence type="predicted"/>